<reference evidence="1 2" key="1">
    <citation type="submission" date="2024-12" db="EMBL/GenBank/DDBJ databases">
        <authorList>
            <person name="Hu S."/>
        </authorList>
    </citation>
    <scope>NUCLEOTIDE SEQUENCE [LARGE SCALE GENOMIC DNA]</scope>
    <source>
        <strain evidence="1 2">THG-T11</strain>
    </source>
</reference>
<protein>
    <submittedName>
        <fullName evidence="1">Uncharacterized protein</fullName>
    </submittedName>
</protein>
<dbReference type="EMBL" id="SSHJ02000009">
    <property type="protein sequence ID" value="MFN0257581.1"/>
    <property type="molecule type" value="Genomic_DNA"/>
</dbReference>
<dbReference type="Proteomes" id="UP001517247">
    <property type="component" value="Unassembled WGS sequence"/>
</dbReference>
<evidence type="ECO:0000313" key="2">
    <source>
        <dbReference type="Proteomes" id="UP001517247"/>
    </source>
</evidence>
<proteinExistence type="predicted"/>
<evidence type="ECO:0000313" key="1">
    <source>
        <dbReference type="EMBL" id="MFN0257581.1"/>
    </source>
</evidence>
<organism evidence="1 2">
    <name type="scientific">Pedobacter ureilyticus</name>
    <dbReference type="NCBI Taxonomy" id="1393051"/>
    <lineage>
        <taxon>Bacteria</taxon>
        <taxon>Pseudomonadati</taxon>
        <taxon>Bacteroidota</taxon>
        <taxon>Sphingobacteriia</taxon>
        <taxon>Sphingobacteriales</taxon>
        <taxon>Sphingobacteriaceae</taxon>
        <taxon>Pedobacter</taxon>
    </lineage>
</organism>
<comment type="caution">
    <text evidence="1">The sequence shown here is derived from an EMBL/GenBank/DDBJ whole genome shotgun (WGS) entry which is preliminary data.</text>
</comment>
<name>A0ABW9JAN6_9SPHI</name>
<accession>A0ABW9JAN6</accession>
<keyword evidence="2" id="KW-1185">Reference proteome</keyword>
<dbReference type="RefSeq" id="WP_138724650.1">
    <property type="nucleotide sequence ID" value="NZ_SSHJ02000009.1"/>
</dbReference>
<gene>
    <name evidence="1" type="ORF">E6A44_018500</name>
</gene>
<sequence length="136" mass="14983">MKKRISVPTVPLQEAIDRVTRFRDQLINQVPEANIPRAVFIPIADLMAIIEKFQDLDDQGNIRNSLTGVRAYFAVKEGDQALPDDVTALIVPVDLGGSDIVAHNTGVEGEEDDSDIYDFTQPCPSKCDTESPLFVP</sequence>